<dbReference type="PANTHER" id="PTHR43596">
    <property type="entry name" value="ADP,ATP CARRIER PROTEIN"/>
    <property type="match status" value="1"/>
</dbReference>
<protein>
    <submittedName>
        <fullName evidence="5">MFS transporter</fullName>
    </submittedName>
</protein>
<comment type="caution">
    <text evidence="5">The sequence shown here is derived from an EMBL/GenBank/DDBJ whole genome shotgun (WGS) entry which is preliminary data.</text>
</comment>
<keyword evidence="2 4" id="KW-1133">Transmembrane helix</keyword>
<feature type="transmembrane region" description="Helical" evidence="4">
    <location>
        <begin position="21"/>
        <end position="39"/>
    </location>
</feature>
<reference evidence="6" key="1">
    <citation type="journal article" date="2019" name="Int. J. Syst. Evol. Microbiol.">
        <title>The Global Catalogue of Microorganisms (GCM) 10K type strain sequencing project: providing services to taxonomists for standard genome sequencing and annotation.</title>
        <authorList>
            <consortium name="The Broad Institute Genomics Platform"/>
            <consortium name="The Broad Institute Genome Sequencing Center for Infectious Disease"/>
            <person name="Wu L."/>
            <person name="Ma J."/>
        </authorList>
    </citation>
    <scope>NUCLEOTIDE SEQUENCE [LARGE SCALE GENOMIC DNA]</scope>
    <source>
        <strain evidence="6">JCM 19212</strain>
    </source>
</reference>
<dbReference type="SUPFAM" id="SSF103473">
    <property type="entry name" value="MFS general substrate transporter"/>
    <property type="match status" value="1"/>
</dbReference>
<dbReference type="PANTHER" id="PTHR43596:SF1">
    <property type="entry name" value="ADP,ATP CARRIER PROTEIN"/>
    <property type="match status" value="1"/>
</dbReference>
<evidence type="ECO:0000256" key="3">
    <source>
        <dbReference type="ARBA" id="ARBA00023136"/>
    </source>
</evidence>
<feature type="transmembrane region" description="Helical" evidence="4">
    <location>
        <begin position="150"/>
        <end position="169"/>
    </location>
</feature>
<dbReference type="EMBL" id="BAABKY010000002">
    <property type="protein sequence ID" value="GAA5078216.1"/>
    <property type="molecule type" value="Genomic_DNA"/>
</dbReference>
<dbReference type="Gene3D" id="1.20.1250.20">
    <property type="entry name" value="MFS general substrate transporter like domains"/>
    <property type="match status" value="1"/>
</dbReference>
<proteinExistence type="predicted"/>
<evidence type="ECO:0000256" key="4">
    <source>
        <dbReference type="SAM" id="Phobius"/>
    </source>
</evidence>
<feature type="transmembrane region" description="Helical" evidence="4">
    <location>
        <begin position="305"/>
        <end position="325"/>
    </location>
</feature>
<keyword evidence="1 4" id="KW-0812">Transmembrane</keyword>
<evidence type="ECO:0000313" key="5">
    <source>
        <dbReference type="EMBL" id="GAA5078216.1"/>
    </source>
</evidence>
<gene>
    <name evidence="5" type="ORF">GCM10025759_25130</name>
</gene>
<feature type="transmembrane region" description="Helical" evidence="4">
    <location>
        <begin position="85"/>
        <end position="105"/>
    </location>
</feature>
<sequence>MASSHTSDQPQRRVHSGEWHAVGLSFTYFFCVLAAYYVIRPVREQLSAAVGSTQLPWFYAATFLATLVLTPVFAALIARWPRRVVVPLVYLFFIACLLGFVPLFTAQGLLSPRALGTLFFVWVSVFNLFVVSVFWSFMADIWNTEQARRLFPIIAVAGTCGALAGPALTRTLVDVIGVAPLLVVSATLLGIAVVCIVLLGRWARTHGARRFDAAHEAPVGGSMWDGLRQVFSDPFMRGMAILLLLADGIGTVNYALVADYSGATFTDAVARTRFAAEVDLSANALTVITQLTLTRWLLPRKGAGAVILVWAVVSLFALSVVVFAPDPHAPLLGGMPAVAIALIVSRGLAYGMAEPARHSLYTRVPRDVRYKGQNAVDTAVWRFGDTAIAVSMNALRALGVTTGGFAGLSALAAFTAATIGWRLARRVDAVPATPPAQPATP</sequence>
<dbReference type="Pfam" id="PF07690">
    <property type="entry name" value="MFS_1"/>
    <property type="match status" value="1"/>
</dbReference>
<accession>A0ABP9LKD9</accession>
<keyword evidence="6" id="KW-1185">Reference proteome</keyword>
<feature type="transmembrane region" description="Helical" evidence="4">
    <location>
        <begin position="117"/>
        <end position="138"/>
    </location>
</feature>
<evidence type="ECO:0000256" key="1">
    <source>
        <dbReference type="ARBA" id="ARBA00022692"/>
    </source>
</evidence>
<keyword evidence="3 4" id="KW-0472">Membrane</keyword>
<evidence type="ECO:0000313" key="6">
    <source>
        <dbReference type="Proteomes" id="UP001501083"/>
    </source>
</evidence>
<feature type="transmembrane region" description="Helical" evidence="4">
    <location>
        <begin position="331"/>
        <end position="353"/>
    </location>
</feature>
<dbReference type="InterPro" id="IPR036259">
    <property type="entry name" value="MFS_trans_sf"/>
</dbReference>
<name>A0ABP9LKD9_9GAMM</name>
<evidence type="ECO:0000256" key="2">
    <source>
        <dbReference type="ARBA" id="ARBA00022989"/>
    </source>
</evidence>
<feature type="transmembrane region" description="Helical" evidence="4">
    <location>
        <begin position="175"/>
        <end position="200"/>
    </location>
</feature>
<feature type="transmembrane region" description="Helical" evidence="4">
    <location>
        <begin position="59"/>
        <end position="78"/>
    </location>
</feature>
<dbReference type="InterPro" id="IPR011701">
    <property type="entry name" value="MFS"/>
</dbReference>
<dbReference type="RefSeq" id="WP_158984672.1">
    <property type="nucleotide sequence ID" value="NZ_BAABKY010000002.1"/>
</dbReference>
<organism evidence="5 6">
    <name type="scientific">Lysobacter panacisoli</name>
    <dbReference type="NCBI Taxonomy" id="1255263"/>
    <lineage>
        <taxon>Bacteria</taxon>
        <taxon>Pseudomonadati</taxon>
        <taxon>Pseudomonadota</taxon>
        <taxon>Gammaproteobacteria</taxon>
        <taxon>Lysobacterales</taxon>
        <taxon>Lysobacteraceae</taxon>
        <taxon>Lysobacter</taxon>
    </lineage>
</organism>
<dbReference type="Proteomes" id="UP001501083">
    <property type="component" value="Unassembled WGS sequence"/>
</dbReference>